<evidence type="ECO:0000313" key="2">
    <source>
        <dbReference type="EMBL" id="TNJ47128.1"/>
    </source>
</evidence>
<dbReference type="CDD" id="cd00102">
    <property type="entry name" value="IPT"/>
    <property type="match status" value="1"/>
</dbReference>
<dbReference type="Proteomes" id="UP000308713">
    <property type="component" value="Unassembled WGS sequence"/>
</dbReference>
<dbReference type="PROSITE" id="PS51257">
    <property type="entry name" value="PROKAR_LIPOPROTEIN"/>
    <property type="match status" value="1"/>
</dbReference>
<comment type="caution">
    <text evidence="2">The sequence shown here is derived from an EMBL/GenBank/DDBJ whole genome shotgun (WGS) entry which is preliminary data.</text>
</comment>
<dbReference type="InterPro" id="IPR002909">
    <property type="entry name" value="IPT_dom"/>
</dbReference>
<dbReference type="Pfam" id="PF01833">
    <property type="entry name" value="TIG"/>
    <property type="match status" value="2"/>
</dbReference>
<dbReference type="SUPFAM" id="SSF81296">
    <property type="entry name" value="E set domains"/>
    <property type="match status" value="2"/>
</dbReference>
<evidence type="ECO:0000259" key="1">
    <source>
        <dbReference type="Pfam" id="PF01833"/>
    </source>
</evidence>
<evidence type="ECO:0000313" key="3">
    <source>
        <dbReference type="Proteomes" id="UP000308713"/>
    </source>
</evidence>
<dbReference type="InterPro" id="IPR014756">
    <property type="entry name" value="Ig_E-set"/>
</dbReference>
<keyword evidence="3" id="KW-1185">Reference proteome</keyword>
<dbReference type="AlphaFoldDB" id="A0A5C4SSM4"/>
<name>A0A5C4SSM4_9FLAO</name>
<organism evidence="2 3">
    <name type="scientific">Allotamlana fucoidanivorans</name>
    <dbReference type="NCBI Taxonomy" id="2583814"/>
    <lineage>
        <taxon>Bacteria</taxon>
        <taxon>Pseudomonadati</taxon>
        <taxon>Bacteroidota</taxon>
        <taxon>Flavobacteriia</taxon>
        <taxon>Flavobacteriales</taxon>
        <taxon>Flavobacteriaceae</taxon>
        <taxon>Allotamlana</taxon>
    </lineage>
</organism>
<dbReference type="RefSeq" id="WP_139694590.1">
    <property type="nucleotide sequence ID" value="NZ_CP074074.1"/>
</dbReference>
<proteinExistence type="predicted"/>
<dbReference type="EMBL" id="VDCS01000001">
    <property type="protein sequence ID" value="TNJ47128.1"/>
    <property type="molecule type" value="Genomic_DNA"/>
</dbReference>
<dbReference type="Gene3D" id="2.120.10.80">
    <property type="entry name" value="Kelch-type beta propeller"/>
    <property type="match status" value="1"/>
</dbReference>
<dbReference type="SUPFAM" id="SSF117281">
    <property type="entry name" value="Kelch motif"/>
    <property type="match status" value="1"/>
</dbReference>
<protein>
    <recommendedName>
        <fullName evidence="1">IPT/TIG domain-containing protein</fullName>
    </recommendedName>
</protein>
<dbReference type="InterPro" id="IPR015915">
    <property type="entry name" value="Kelch-typ_b-propeller"/>
</dbReference>
<feature type="domain" description="IPT/TIG" evidence="1">
    <location>
        <begin position="132"/>
        <end position="186"/>
    </location>
</feature>
<sequence length="672" mass="76760">MKKTIIYFSIILLTFSSCQKDENLPPNNNNVYITTLDYKLLDGGGVSLTGKIGNVELPIDYGFIISTIENDTYNSNSQAKFLTGIHNGDFTLDFKSNLREGITYYYNTITFKNGEYVYGNEKSFISNGSANPQIESVEPNKAHLGDTITINGKNFSKSPQVFFNTWSSEALIGNDTLIKCIVINKPEHNVEKLPFVELKVRSFTSNETIYDEFALHTPVVDSIRPYEAFPGDTITIYGNHFNRKSHGNRLIISQNTGTSAYPEVIKASQKELQFVIRRISTYEPSITIESQSQTIIAKKKFKHILPTISSISKNTVKYGEKLVVYGSNFPNKNSYTNDTLRYKLGSKQMSFFENYRDSLVIDMNSSFDYEGFIINGLSINFFGNDIKLDEKITLDENYVRASFNTDNIIGYGTINEDLYAVAYPYSFNDKYLIKFNKEVNNFEKLYPNDYLSKAPKGFNFSFHGTKFYSFNNNTGTLKFYSYDIFTNQENELEPFPGEQRFNPFMAVVGDYIYYGLGDTTIDGINDIWRYSINTNQWEFVLNLPEIETFDKAKVRPLSFSIDSKLYIGGGQNDFKPQLLDFWEIDTNTNLAAKKADLPITISQRIEGINIDGKGHFDYGGSTYIYDPSTNSWSIKPTGINFNGFNKHFLETENFVFSKEGNYIIKIKKSHFN</sequence>
<reference evidence="2 3" key="1">
    <citation type="submission" date="2019-05" db="EMBL/GenBank/DDBJ databases">
        <title>Tamlana fucoidanivorans sp. nov., isolated from the surface of algae collected from Fujian province in China.</title>
        <authorList>
            <person name="Li J."/>
        </authorList>
    </citation>
    <scope>NUCLEOTIDE SEQUENCE [LARGE SCALE GENOMIC DNA]</scope>
    <source>
        <strain evidence="2 3">CW2-9</strain>
    </source>
</reference>
<dbReference type="OrthoDB" id="103335at2"/>
<dbReference type="Gene3D" id="2.60.40.10">
    <property type="entry name" value="Immunoglobulins"/>
    <property type="match status" value="2"/>
</dbReference>
<gene>
    <name evidence="2" type="ORF">FGF67_00990</name>
</gene>
<accession>A0A5C4SSM4</accession>
<dbReference type="InterPro" id="IPR013783">
    <property type="entry name" value="Ig-like_fold"/>
</dbReference>
<feature type="domain" description="IPT/TIG" evidence="1">
    <location>
        <begin position="218"/>
        <end position="273"/>
    </location>
</feature>